<dbReference type="RefSeq" id="WP_076688030.1">
    <property type="nucleotide sequence ID" value="NZ_CABFNV010000003.1"/>
</dbReference>
<accession>A0A1S7BGM5</accession>
<sequence>MTHINGNTKTVKGKHLSRDERIIIQTLINEGYSNRKIAGKLGRAPQTINNEIKRGMYTQKSQQVQNNKIYTYYKCVYSPDLAQDRYFENRIKSGRRPLPITDNPFVEWADNLMIHQEMSPASVIMLAKKAKLFPERFIPCIKTLYNWIDRKLIKTRNINLLMKLKLKNKKPTGFTRINKKVLGQSIELRPQAVDTRTTFGHWEIDTVVGQKSAEDQVLLTMVERKSRYELILKIDGKQTCHVVNALRRLIKETGDAFPKIFKSITSDNGPEFSDLSECLKGLSEVYFTHPYASWERGTKENQHRFIRRHIPKGIPISTVKASTVHKIQEWMNRYPRKILNGQSAMEVFLKELIKENILSESLGFYMN</sequence>
<dbReference type="Pfam" id="PF00665">
    <property type="entry name" value="rve"/>
    <property type="match status" value="1"/>
</dbReference>
<dbReference type="NCBIfam" id="NF033563">
    <property type="entry name" value="transpos_IS30"/>
    <property type="match status" value="1"/>
</dbReference>
<evidence type="ECO:0000313" key="3">
    <source>
        <dbReference type="EMBL" id="AQX82832.1"/>
    </source>
</evidence>
<dbReference type="GO" id="GO:0003676">
    <property type="term" value="F:nucleic acid binding"/>
    <property type="evidence" value="ECO:0007669"/>
    <property type="project" value="InterPro"/>
</dbReference>
<reference evidence="4 5" key="2">
    <citation type="submission" date="2017-12" db="EMBL/GenBank/DDBJ databases">
        <title>Genomics of Macrococcus caseolyticus.</title>
        <authorList>
            <person name="MacFadyen A.C."/>
            <person name="Paterson G.K."/>
        </authorList>
    </citation>
    <scope>NUCLEOTIDE SEQUENCE [LARGE SCALE GENOMIC DNA]</scope>
    <source>
        <strain evidence="4 5">5788_EF188</strain>
    </source>
</reference>
<keyword evidence="1" id="KW-0233">DNA recombination</keyword>
<dbReference type="InterPro" id="IPR001584">
    <property type="entry name" value="Integrase_cat-core"/>
</dbReference>
<dbReference type="AlphaFoldDB" id="A0A1S7BGM5"/>
<dbReference type="PANTHER" id="PTHR10948">
    <property type="entry name" value="TRANSPOSASE"/>
    <property type="match status" value="1"/>
</dbReference>
<evidence type="ECO:0000259" key="2">
    <source>
        <dbReference type="PROSITE" id="PS50994"/>
    </source>
</evidence>
<dbReference type="Gene3D" id="1.10.10.60">
    <property type="entry name" value="Homeodomain-like"/>
    <property type="match status" value="1"/>
</dbReference>
<dbReference type="InterPro" id="IPR053392">
    <property type="entry name" value="Transposase_IS30-like"/>
</dbReference>
<dbReference type="InterPro" id="IPR051917">
    <property type="entry name" value="Transposase-Integrase"/>
</dbReference>
<dbReference type="Pfam" id="PF13936">
    <property type="entry name" value="HTH_38"/>
    <property type="match status" value="1"/>
</dbReference>
<dbReference type="GO" id="GO:0005829">
    <property type="term" value="C:cytosol"/>
    <property type="evidence" value="ECO:0007669"/>
    <property type="project" value="TreeGrafter"/>
</dbReference>
<organism evidence="3">
    <name type="scientific">Macrococcoides caseolyticum</name>
    <dbReference type="NCBI Taxonomy" id="69966"/>
    <lineage>
        <taxon>Bacteria</taxon>
        <taxon>Bacillati</taxon>
        <taxon>Bacillota</taxon>
        <taxon>Bacilli</taxon>
        <taxon>Bacillales</taxon>
        <taxon>Staphylococcaceae</taxon>
        <taxon>Macrococcoides</taxon>
    </lineage>
</organism>
<feature type="domain" description="Integrase catalytic" evidence="2">
    <location>
        <begin position="186"/>
        <end position="352"/>
    </location>
</feature>
<dbReference type="GO" id="GO:0032196">
    <property type="term" value="P:transposition"/>
    <property type="evidence" value="ECO:0007669"/>
    <property type="project" value="TreeGrafter"/>
</dbReference>
<dbReference type="Proteomes" id="UP000233482">
    <property type="component" value="Unassembled WGS sequence"/>
</dbReference>
<dbReference type="PROSITE" id="PS50994">
    <property type="entry name" value="INTEGRASE"/>
    <property type="match status" value="1"/>
</dbReference>
<name>A0A1S7BGM5_9STAP</name>
<evidence type="ECO:0000313" key="4">
    <source>
        <dbReference type="EMBL" id="PKE25218.1"/>
    </source>
</evidence>
<gene>
    <name evidence="3" type="primary">tnp</name>
    <name evidence="4" type="ORF">CW686_11490</name>
</gene>
<dbReference type="Gene3D" id="3.30.420.10">
    <property type="entry name" value="Ribonuclease H-like superfamily/Ribonuclease H"/>
    <property type="match status" value="1"/>
</dbReference>
<protein>
    <submittedName>
        <fullName evidence="3 4">Transposase</fullName>
    </submittedName>
</protein>
<evidence type="ECO:0000256" key="1">
    <source>
        <dbReference type="ARBA" id="ARBA00023172"/>
    </source>
</evidence>
<dbReference type="GO" id="GO:0015074">
    <property type="term" value="P:DNA integration"/>
    <property type="evidence" value="ECO:0007669"/>
    <property type="project" value="InterPro"/>
</dbReference>
<dbReference type="GO" id="GO:0004803">
    <property type="term" value="F:transposase activity"/>
    <property type="evidence" value="ECO:0007669"/>
    <property type="project" value="TreeGrafter"/>
</dbReference>
<dbReference type="InterPro" id="IPR036397">
    <property type="entry name" value="RNaseH_sf"/>
</dbReference>
<dbReference type="PANTHER" id="PTHR10948:SF23">
    <property type="entry name" value="TRANSPOSASE INSI FOR INSERTION SEQUENCE ELEMENT IS30A-RELATED"/>
    <property type="match status" value="1"/>
</dbReference>
<dbReference type="SUPFAM" id="SSF53098">
    <property type="entry name" value="Ribonuclease H-like"/>
    <property type="match status" value="1"/>
</dbReference>
<dbReference type="InterPro" id="IPR025246">
    <property type="entry name" value="IS30-like_HTH"/>
</dbReference>
<dbReference type="GO" id="GO:0006310">
    <property type="term" value="P:DNA recombination"/>
    <property type="evidence" value="ECO:0007669"/>
    <property type="project" value="UniProtKB-KW"/>
</dbReference>
<proteinExistence type="predicted"/>
<reference evidence="3" key="1">
    <citation type="journal article" date="2017" name="Sci. Rep.">
        <title>Novel methicillin resistance gene mecD in clinical Macrococcus caseolyticus strains from bovine and canine sources.</title>
        <authorList>
            <person name="Schwendener S."/>
            <person name="Cotting K."/>
            <person name="Perreten V."/>
        </authorList>
    </citation>
    <scope>NUCLEOTIDE SEQUENCE</scope>
    <source>
        <strain evidence="3">IMD0473</strain>
    </source>
</reference>
<evidence type="ECO:0000313" key="5">
    <source>
        <dbReference type="Proteomes" id="UP000233482"/>
    </source>
</evidence>
<dbReference type="EMBL" id="PIXC01000050">
    <property type="protein sequence ID" value="PKE25218.1"/>
    <property type="molecule type" value="Genomic_DNA"/>
</dbReference>
<dbReference type="EMBL" id="KY013610">
    <property type="protein sequence ID" value="AQX82832.1"/>
    <property type="molecule type" value="Genomic_DNA"/>
</dbReference>
<dbReference type="InterPro" id="IPR012337">
    <property type="entry name" value="RNaseH-like_sf"/>
</dbReference>